<dbReference type="NCBIfam" id="NF040570">
    <property type="entry name" value="guided_TnpB"/>
    <property type="match status" value="1"/>
</dbReference>
<dbReference type="Pfam" id="PF12323">
    <property type="entry name" value="HTH_OrfB_IS605"/>
    <property type="match status" value="1"/>
</dbReference>
<comment type="similarity">
    <text evidence="1">In the C-terminal section; belongs to the transposase 35 family.</text>
</comment>
<keyword evidence="6" id="KW-0233">DNA recombination</keyword>
<evidence type="ECO:0000256" key="3">
    <source>
        <dbReference type="ARBA" id="ARBA00022723"/>
    </source>
</evidence>
<name>A0ABW1R7H7_9LACO</name>
<evidence type="ECO:0000256" key="2">
    <source>
        <dbReference type="ARBA" id="ARBA00022578"/>
    </source>
</evidence>
<protein>
    <submittedName>
        <fullName evidence="10">RNA-guided endonuclease InsQ/TnpB family protein</fullName>
    </submittedName>
</protein>
<evidence type="ECO:0000313" key="11">
    <source>
        <dbReference type="Proteomes" id="UP001596253"/>
    </source>
</evidence>
<dbReference type="GO" id="GO:0004519">
    <property type="term" value="F:endonuclease activity"/>
    <property type="evidence" value="ECO:0007669"/>
    <property type="project" value="UniProtKB-KW"/>
</dbReference>
<feature type="domain" description="Cas12f1-like TNB" evidence="8">
    <location>
        <begin position="301"/>
        <end position="379"/>
    </location>
</feature>
<comment type="caution">
    <text evidence="10">The sequence shown here is derived from an EMBL/GenBank/DDBJ whole genome shotgun (WGS) entry which is preliminary data.</text>
</comment>
<keyword evidence="10" id="KW-0255">Endonuclease</keyword>
<gene>
    <name evidence="10" type="ORF">ACFP3T_14475</name>
</gene>
<dbReference type="Pfam" id="PF01385">
    <property type="entry name" value="OrfB_IS605"/>
    <property type="match status" value="1"/>
</dbReference>
<evidence type="ECO:0000259" key="9">
    <source>
        <dbReference type="Pfam" id="PF12323"/>
    </source>
</evidence>
<accession>A0ABW1R7H7</accession>
<evidence type="ECO:0000256" key="1">
    <source>
        <dbReference type="ARBA" id="ARBA00008761"/>
    </source>
</evidence>
<evidence type="ECO:0000256" key="6">
    <source>
        <dbReference type="ARBA" id="ARBA00023172"/>
    </source>
</evidence>
<dbReference type="RefSeq" id="WP_137639669.1">
    <property type="nucleotide sequence ID" value="NZ_BJDK01000008.1"/>
</dbReference>
<keyword evidence="3" id="KW-0479">Metal-binding</keyword>
<evidence type="ECO:0000256" key="4">
    <source>
        <dbReference type="ARBA" id="ARBA00022833"/>
    </source>
</evidence>
<keyword evidence="11" id="KW-1185">Reference proteome</keyword>
<proteinExistence type="inferred from homology"/>
<feature type="domain" description="Transposase putative helix-turn-helix" evidence="9">
    <location>
        <begin position="1"/>
        <end position="42"/>
    </location>
</feature>
<organism evidence="10 11">
    <name type="scientific">Lactiplantibacillus dongliensis</name>
    <dbReference type="NCBI Taxonomy" id="2559919"/>
    <lineage>
        <taxon>Bacteria</taxon>
        <taxon>Bacillati</taxon>
        <taxon>Bacillota</taxon>
        <taxon>Bacilli</taxon>
        <taxon>Lactobacillales</taxon>
        <taxon>Lactobacillaceae</taxon>
        <taxon>Lactiplantibacillus</taxon>
    </lineage>
</organism>
<evidence type="ECO:0000313" key="10">
    <source>
        <dbReference type="EMBL" id="MFC6165866.1"/>
    </source>
</evidence>
<keyword evidence="10" id="KW-0540">Nuclease</keyword>
<dbReference type="InterPro" id="IPR021027">
    <property type="entry name" value="Transposase_put_HTH"/>
</dbReference>
<keyword evidence="2" id="KW-0815">Transposition</keyword>
<keyword evidence="5" id="KW-0238">DNA-binding</keyword>
<feature type="domain" description="Probable transposase IS891/IS1136/IS1341" evidence="7">
    <location>
        <begin position="176"/>
        <end position="287"/>
    </location>
</feature>
<sequence>MIRTQKVRLFPNSHMQIALNDLCNYRRYCWNSALATWNELYEVYCLNSENDFKPSQRLVRNELVANKADWQYGLSARALQLAVADLGNAWQNFFDQAQPDWGRPKFKSKRAPRQGFKTDRAKLVAGKLRLDKPRGVKDWYDIRFNKQVDLSGKLKAVSIYRENGIYWACLNLEVTIKPKVKTNQVTAVDVNVGHLNYTLGVLKTLPLKLMRLYSRIKFYQRQLARKRQVNGKQATKMKAYLAMKNKLQRDYRKVADCQHDLMHKFTTMLVTQFDTIVIEDLAVKKMQMTHVASKGLHRSMFGYFRQLLTYKCQWYGKKLILADRLYPSTQRCSACGHIKQGEDKVSLQGNYRHGTRHNEYDCYHCGAKLERDENAVANLLALI</sequence>
<dbReference type="InterPro" id="IPR010095">
    <property type="entry name" value="Cas12f1-like_TNB"/>
</dbReference>
<keyword evidence="4" id="KW-0862">Zinc</keyword>
<dbReference type="Pfam" id="PF07282">
    <property type="entry name" value="Cas12f1-like_TNB"/>
    <property type="match status" value="1"/>
</dbReference>
<evidence type="ECO:0000259" key="7">
    <source>
        <dbReference type="Pfam" id="PF01385"/>
    </source>
</evidence>
<keyword evidence="10" id="KW-0378">Hydrolase</keyword>
<dbReference type="Proteomes" id="UP001596253">
    <property type="component" value="Unassembled WGS sequence"/>
</dbReference>
<reference evidence="11" key="1">
    <citation type="journal article" date="2019" name="Int. J. Syst. Evol. Microbiol.">
        <title>The Global Catalogue of Microorganisms (GCM) 10K type strain sequencing project: providing services to taxonomists for standard genome sequencing and annotation.</title>
        <authorList>
            <consortium name="The Broad Institute Genomics Platform"/>
            <consortium name="The Broad Institute Genome Sequencing Center for Infectious Disease"/>
            <person name="Wu L."/>
            <person name="Ma J."/>
        </authorList>
    </citation>
    <scope>NUCLEOTIDE SEQUENCE [LARGE SCALE GENOMIC DNA]</scope>
    <source>
        <strain evidence="11">CCM 8932</strain>
    </source>
</reference>
<dbReference type="NCBIfam" id="TIGR01766">
    <property type="entry name" value="IS200/IS605 family accessory protein TnpB-like domain"/>
    <property type="match status" value="1"/>
</dbReference>
<dbReference type="EMBL" id="JBHSSD010000061">
    <property type="protein sequence ID" value="MFC6165866.1"/>
    <property type="molecule type" value="Genomic_DNA"/>
</dbReference>
<evidence type="ECO:0000256" key="5">
    <source>
        <dbReference type="ARBA" id="ARBA00023125"/>
    </source>
</evidence>
<evidence type="ECO:0000259" key="8">
    <source>
        <dbReference type="Pfam" id="PF07282"/>
    </source>
</evidence>
<dbReference type="InterPro" id="IPR001959">
    <property type="entry name" value="Transposase"/>
</dbReference>